<keyword evidence="1" id="KW-1133">Transmembrane helix</keyword>
<feature type="transmembrane region" description="Helical" evidence="1">
    <location>
        <begin position="91"/>
        <end position="111"/>
    </location>
</feature>
<keyword evidence="1" id="KW-0472">Membrane</keyword>
<organism evidence="2 3">
    <name type="scientific">Castilleja foliolosa</name>
    <dbReference type="NCBI Taxonomy" id="1961234"/>
    <lineage>
        <taxon>Eukaryota</taxon>
        <taxon>Viridiplantae</taxon>
        <taxon>Streptophyta</taxon>
        <taxon>Embryophyta</taxon>
        <taxon>Tracheophyta</taxon>
        <taxon>Spermatophyta</taxon>
        <taxon>Magnoliopsida</taxon>
        <taxon>eudicotyledons</taxon>
        <taxon>Gunneridae</taxon>
        <taxon>Pentapetalae</taxon>
        <taxon>asterids</taxon>
        <taxon>lamiids</taxon>
        <taxon>Lamiales</taxon>
        <taxon>Orobanchaceae</taxon>
        <taxon>Pedicularideae</taxon>
        <taxon>Castillejinae</taxon>
        <taxon>Castilleja</taxon>
    </lineage>
</organism>
<gene>
    <name evidence="2" type="ORF">CASFOL_020387</name>
</gene>
<accession>A0ABD3D0P8</accession>
<proteinExistence type="predicted"/>
<feature type="transmembrane region" description="Helical" evidence="1">
    <location>
        <begin position="57"/>
        <end position="79"/>
    </location>
</feature>
<comment type="caution">
    <text evidence="2">The sequence shown here is derived from an EMBL/GenBank/DDBJ whole genome shotgun (WGS) entry which is preliminary data.</text>
</comment>
<evidence type="ECO:0000313" key="3">
    <source>
        <dbReference type="Proteomes" id="UP001632038"/>
    </source>
</evidence>
<dbReference type="AlphaFoldDB" id="A0ABD3D0P8"/>
<dbReference type="EMBL" id="JAVIJP010000027">
    <property type="protein sequence ID" value="KAL3635840.1"/>
    <property type="molecule type" value="Genomic_DNA"/>
</dbReference>
<keyword evidence="1" id="KW-0812">Transmembrane</keyword>
<protein>
    <submittedName>
        <fullName evidence="2">Uncharacterized protein</fullName>
    </submittedName>
</protein>
<name>A0ABD3D0P8_9LAMI</name>
<dbReference type="Proteomes" id="UP001632038">
    <property type="component" value="Unassembled WGS sequence"/>
</dbReference>
<sequence>MSRNNNAVVVPVTEESVNFTKPCVGERRKLCVVSKGFVRTCFFILQEKMKRCLLPEWWINMLLFMSHLIIQVLLVYGNFRYMFESIGNKIAMFLLQCLLILTFLMPERYLYYLPDDR</sequence>
<evidence type="ECO:0000256" key="1">
    <source>
        <dbReference type="SAM" id="Phobius"/>
    </source>
</evidence>
<reference evidence="3" key="1">
    <citation type="journal article" date="2024" name="IScience">
        <title>Strigolactones Initiate the Formation of Haustorium-like Structures in Castilleja.</title>
        <authorList>
            <person name="Buerger M."/>
            <person name="Peterson D."/>
            <person name="Chory J."/>
        </authorList>
    </citation>
    <scope>NUCLEOTIDE SEQUENCE [LARGE SCALE GENOMIC DNA]</scope>
</reference>
<keyword evidence="3" id="KW-1185">Reference proteome</keyword>
<evidence type="ECO:0000313" key="2">
    <source>
        <dbReference type="EMBL" id="KAL3635840.1"/>
    </source>
</evidence>